<keyword evidence="2" id="KW-0223">Dioxygenase</keyword>
<dbReference type="GO" id="GO:0051213">
    <property type="term" value="F:dioxygenase activity"/>
    <property type="evidence" value="ECO:0007669"/>
    <property type="project" value="UniProtKB-KW"/>
</dbReference>
<dbReference type="InterPro" id="IPR009770">
    <property type="entry name" value="HGLS"/>
</dbReference>
<accession>A0A1W2A4A0</accession>
<evidence type="ECO:0000256" key="1">
    <source>
        <dbReference type="ARBA" id="ARBA00001954"/>
    </source>
</evidence>
<dbReference type="STRING" id="504486.SAMN05660703_1785"/>
<reference evidence="8 9" key="1">
    <citation type="submission" date="2017-04" db="EMBL/GenBank/DDBJ databases">
        <authorList>
            <person name="Afonso C.L."/>
            <person name="Miller P.J."/>
            <person name="Scott M.A."/>
            <person name="Spackman E."/>
            <person name="Goraichik I."/>
            <person name="Dimitrov K.M."/>
            <person name="Suarez D.L."/>
            <person name="Swayne D.E."/>
        </authorList>
    </citation>
    <scope>NUCLEOTIDE SEQUENCE [LARGE SCALE GENOMIC DNA]</scope>
    <source>
        <strain evidence="8 9">DSM 21164</strain>
    </source>
</reference>
<evidence type="ECO:0000256" key="7">
    <source>
        <dbReference type="ARBA" id="ARBA00035045"/>
    </source>
</evidence>
<dbReference type="EC" id="1.13.11.93" evidence="6"/>
<evidence type="ECO:0000313" key="8">
    <source>
        <dbReference type="EMBL" id="SMC55292.1"/>
    </source>
</evidence>
<proteinExistence type="inferred from homology"/>
<dbReference type="SMART" id="SM01150">
    <property type="entry name" value="DUF1338"/>
    <property type="match status" value="1"/>
</dbReference>
<comment type="similarity">
    <text evidence="5">Belongs to the 2-oxoadipate dioxygenase/decarboxylase family.</text>
</comment>
<dbReference type="EMBL" id="FWXO01000002">
    <property type="protein sequence ID" value="SMC55292.1"/>
    <property type="molecule type" value="Genomic_DNA"/>
</dbReference>
<organism evidence="8 9">
    <name type="scientific">Cellulophaga tyrosinoxydans</name>
    <dbReference type="NCBI Taxonomy" id="504486"/>
    <lineage>
        <taxon>Bacteria</taxon>
        <taxon>Pseudomonadati</taxon>
        <taxon>Bacteroidota</taxon>
        <taxon>Flavobacteriia</taxon>
        <taxon>Flavobacteriales</taxon>
        <taxon>Flavobacteriaceae</taxon>
        <taxon>Cellulophaga</taxon>
    </lineage>
</organism>
<evidence type="ECO:0000256" key="3">
    <source>
        <dbReference type="ARBA" id="ARBA00023002"/>
    </source>
</evidence>
<dbReference type="RefSeq" id="WP_084061128.1">
    <property type="nucleotide sequence ID" value="NZ_FWXO01000002.1"/>
</dbReference>
<dbReference type="OrthoDB" id="506370at2"/>
<dbReference type="PANTHER" id="PTHR31136:SF5">
    <property type="entry name" value="2-OXOADIPATE DIOXYGENASE_DECARBOXYLASE, CHLOROPLASTIC"/>
    <property type="match status" value="1"/>
</dbReference>
<dbReference type="CDD" id="cd16350">
    <property type="entry name" value="VOC_like"/>
    <property type="match status" value="1"/>
</dbReference>
<dbReference type="Pfam" id="PF07063">
    <property type="entry name" value="HGLS"/>
    <property type="match status" value="1"/>
</dbReference>
<keyword evidence="4" id="KW-0408">Iron</keyword>
<comment type="cofactor">
    <cofactor evidence="1">
        <name>Fe(2+)</name>
        <dbReference type="ChEBI" id="CHEBI:29033"/>
    </cofactor>
</comment>
<dbReference type="AlphaFoldDB" id="A0A1W2A4A0"/>
<keyword evidence="9" id="KW-1185">Reference proteome</keyword>
<dbReference type="PANTHER" id="PTHR31136">
    <property type="entry name" value="DUF1338 DOMAIN-CONTAINING PROTEIN"/>
    <property type="match status" value="1"/>
</dbReference>
<evidence type="ECO:0000313" key="9">
    <source>
        <dbReference type="Proteomes" id="UP000192360"/>
    </source>
</evidence>
<evidence type="ECO:0000256" key="2">
    <source>
        <dbReference type="ARBA" id="ARBA00022964"/>
    </source>
</evidence>
<protein>
    <recommendedName>
        <fullName evidence="6">2-oxoadipate dioxygenase/decarboxylase</fullName>
        <ecNumber evidence="6">1.13.11.93</ecNumber>
    </recommendedName>
    <alternativeName>
        <fullName evidence="7">2-hydroxyglutarate synthase</fullName>
    </alternativeName>
</protein>
<evidence type="ECO:0000256" key="6">
    <source>
        <dbReference type="ARBA" id="ARBA00035023"/>
    </source>
</evidence>
<keyword evidence="3" id="KW-0560">Oxidoreductase</keyword>
<gene>
    <name evidence="8" type="ORF">SAMN05660703_1785</name>
</gene>
<name>A0A1W2A4A0_9FLAO</name>
<evidence type="ECO:0000256" key="4">
    <source>
        <dbReference type="ARBA" id="ARBA00023004"/>
    </source>
</evidence>
<dbReference type="Proteomes" id="UP000192360">
    <property type="component" value="Unassembled WGS sequence"/>
</dbReference>
<dbReference type="Gene3D" id="3.10.180.50">
    <property type="match status" value="1"/>
</dbReference>
<evidence type="ECO:0000256" key="5">
    <source>
        <dbReference type="ARBA" id="ARBA00035013"/>
    </source>
</evidence>
<sequence>MKNNKIEVFEAILDALFIPYKNNVPDVLKVTNGMISEGIITDENEIVNDHIAFRTLGVPNLGITSFEKIFLYYGYEKKDYYYFEGKKLDGYWYAPPADHLPRIFMSELRIKDLSETIQEIIYRYTNHITSDPVDAIDLDNITEVGAFFTKALWELPTLSDYLTLADESEYAAWVIYNRYYLNHYTISVHDLPENYNTVEKFNVFLESLQIKLNTAGGKIKVSPDGLLKQSSTVAKTFEATFANGETYEISGSYVEFAERLPLKDFADKGLTNFTREQRRDGFESANADKIFESTYKEQTSAM</sequence>